<name>A0A0R0C7B5_9GAMM</name>
<protein>
    <submittedName>
        <fullName evidence="1">Uncharacterized protein</fullName>
    </submittedName>
</protein>
<organism evidence="1 2">
    <name type="scientific">Stenotrophomonas humi</name>
    <dbReference type="NCBI Taxonomy" id="405444"/>
    <lineage>
        <taxon>Bacteria</taxon>
        <taxon>Pseudomonadati</taxon>
        <taxon>Pseudomonadota</taxon>
        <taxon>Gammaproteobacteria</taxon>
        <taxon>Lysobacterales</taxon>
        <taxon>Lysobacteraceae</taxon>
        <taxon>Stenotrophomonas</taxon>
    </lineage>
</organism>
<dbReference type="PATRIC" id="fig|405444.3.peg.3295"/>
<dbReference type="EMBL" id="LDJI01000006">
    <property type="protein sequence ID" value="KRG65564.1"/>
    <property type="molecule type" value="Genomic_DNA"/>
</dbReference>
<keyword evidence="2" id="KW-1185">Reference proteome</keyword>
<dbReference type="AlphaFoldDB" id="A0A0R0C7B5"/>
<comment type="caution">
    <text evidence="1">The sequence shown here is derived from an EMBL/GenBank/DDBJ whole genome shotgun (WGS) entry which is preliminary data.</text>
</comment>
<gene>
    <name evidence="1" type="ORF">ABB26_03160</name>
</gene>
<evidence type="ECO:0000313" key="1">
    <source>
        <dbReference type="EMBL" id="KRG65564.1"/>
    </source>
</evidence>
<dbReference type="STRING" id="405444.ABB26_03160"/>
<sequence length="73" mass="8075">MKGLWALRVVANLCYQLSWGSQPDINLLPLPADLPRTKVADYLCEGMITIALLIAEFLSAGQPYTRGQNDRLA</sequence>
<evidence type="ECO:0000313" key="2">
    <source>
        <dbReference type="Proteomes" id="UP000050864"/>
    </source>
</evidence>
<reference evidence="1 2" key="1">
    <citation type="submission" date="2015-05" db="EMBL/GenBank/DDBJ databases">
        <title>Genome sequencing and analysis of members of genus Stenotrophomonas.</title>
        <authorList>
            <person name="Patil P.P."/>
            <person name="Midha S."/>
            <person name="Patil P.B."/>
        </authorList>
    </citation>
    <scope>NUCLEOTIDE SEQUENCE [LARGE SCALE GENOMIC DNA]</scope>
    <source>
        <strain evidence="1 2">DSM 18929</strain>
    </source>
</reference>
<proteinExistence type="predicted"/>
<dbReference type="Proteomes" id="UP000050864">
    <property type="component" value="Unassembled WGS sequence"/>
</dbReference>
<accession>A0A0R0C7B5</accession>